<dbReference type="KEGG" id="dpx:DAPPUDRAFT_320285"/>
<evidence type="ECO:0000313" key="2">
    <source>
        <dbReference type="EMBL" id="EFX78633.1"/>
    </source>
</evidence>
<dbReference type="InParanoid" id="E9GPF5"/>
<dbReference type="HOGENOM" id="CLU_931433_0_0_1"/>
<sequence>MEDMNLQKTSVGESELPDMELSGLMIWDIEFLNKSGQVYDTGLQLSIDAMDDTASGGGGRSLCVVDDRLDLTKQLIITDSTWPLMNVQYMASLALRFIAKYNSNDKNQDNNLDAAKSRGRYRVVMTCGHILKSQQNGSKEDMKKEILMLKEELEKAKKEEMEKALKHEMVKRSGTPYPLYDVPNRRPGLVKVYQMMFEDNETNKNLMACWKAQISKQLKGFLKKETDIPTFNYALLVAKPAKVHTDCNKKVADLEKELRALLQRIQDKEADFEQQRCTWESKIFQANVQIENLEREKKD</sequence>
<accession>E9GPF5</accession>
<proteinExistence type="predicted"/>
<dbReference type="EMBL" id="GL732556">
    <property type="protein sequence ID" value="EFX78633.1"/>
    <property type="molecule type" value="Genomic_DNA"/>
</dbReference>
<keyword evidence="3" id="KW-1185">Reference proteome</keyword>
<organism evidence="2 3">
    <name type="scientific">Daphnia pulex</name>
    <name type="common">Water flea</name>
    <dbReference type="NCBI Taxonomy" id="6669"/>
    <lineage>
        <taxon>Eukaryota</taxon>
        <taxon>Metazoa</taxon>
        <taxon>Ecdysozoa</taxon>
        <taxon>Arthropoda</taxon>
        <taxon>Crustacea</taxon>
        <taxon>Branchiopoda</taxon>
        <taxon>Diplostraca</taxon>
        <taxon>Cladocera</taxon>
        <taxon>Anomopoda</taxon>
        <taxon>Daphniidae</taxon>
        <taxon>Daphnia</taxon>
    </lineage>
</organism>
<dbReference type="AlphaFoldDB" id="E9GPF5"/>
<dbReference type="Proteomes" id="UP000000305">
    <property type="component" value="Unassembled WGS sequence"/>
</dbReference>
<feature type="coiled-coil region" evidence="1">
    <location>
        <begin position="139"/>
        <end position="170"/>
    </location>
</feature>
<protein>
    <submittedName>
        <fullName evidence="2">Uncharacterized protein</fullName>
    </submittedName>
</protein>
<feature type="coiled-coil region" evidence="1">
    <location>
        <begin position="244"/>
        <end position="278"/>
    </location>
</feature>
<evidence type="ECO:0000256" key="1">
    <source>
        <dbReference type="SAM" id="Coils"/>
    </source>
</evidence>
<reference evidence="2 3" key="1">
    <citation type="journal article" date="2011" name="Science">
        <title>The ecoresponsive genome of Daphnia pulex.</title>
        <authorList>
            <person name="Colbourne J.K."/>
            <person name="Pfrender M.E."/>
            <person name="Gilbert D."/>
            <person name="Thomas W.K."/>
            <person name="Tucker A."/>
            <person name="Oakley T.H."/>
            <person name="Tokishita S."/>
            <person name="Aerts A."/>
            <person name="Arnold G.J."/>
            <person name="Basu M.K."/>
            <person name="Bauer D.J."/>
            <person name="Caceres C.E."/>
            <person name="Carmel L."/>
            <person name="Casola C."/>
            <person name="Choi J.H."/>
            <person name="Detter J.C."/>
            <person name="Dong Q."/>
            <person name="Dusheyko S."/>
            <person name="Eads B.D."/>
            <person name="Frohlich T."/>
            <person name="Geiler-Samerotte K.A."/>
            <person name="Gerlach D."/>
            <person name="Hatcher P."/>
            <person name="Jogdeo S."/>
            <person name="Krijgsveld J."/>
            <person name="Kriventseva E.V."/>
            <person name="Kultz D."/>
            <person name="Laforsch C."/>
            <person name="Lindquist E."/>
            <person name="Lopez J."/>
            <person name="Manak J.R."/>
            <person name="Muller J."/>
            <person name="Pangilinan J."/>
            <person name="Patwardhan R.P."/>
            <person name="Pitluck S."/>
            <person name="Pritham E.J."/>
            <person name="Rechtsteiner A."/>
            <person name="Rho M."/>
            <person name="Rogozin I.B."/>
            <person name="Sakarya O."/>
            <person name="Salamov A."/>
            <person name="Schaack S."/>
            <person name="Shapiro H."/>
            <person name="Shiga Y."/>
            <person name="Skalitzky C."/>
            <person name="Smith Z."/>
            <person name="Souvorov A."/>
            <person name="Sung W."/>
            <person name="Tang Z."/>
            <person name="Tsuchiya D."/>
            <person name="Tu H."/>
            <person name="Vos H."/>
            <person name="Wang M."/>
            <person name="Wolf Y.I."/>
            <person name="Yamagata H."/>
            <person name="Yamada T."/>
            <person name="Ye Y."/>
            <person name="Shaw J.R."/>
            <person name="Andrews J."/>
            <person name="Crease T.J."/>
            <person name="Tang H."/>
            <person name="Lucas S.M."/>
            <person name="Robertson H.M."/>
            <person name="Bork P."/>
            <person name="Koonin E.V."/>
            <person name="Zdobnov E.M."/>
            <person name="Grigoriev I.V."/>
            <person name="Lynch M."/>
            <person name="Boore J.L."/>
        </authorList>
    </citation>
    <scope>NUCLEOTIDE SEQUENCE [LARGE SCALE GENOMIC DNA]</scope>
</reference>
<keyword evidence="1" id="KW-0175">Coiled coil</keyword>
<gene>
    <name evidence="2" type="ORF">DAPPUDRAFT_320285</name>
</gene>
<evidence type="ECO:0000313" key="3">
    <source>
        <dbReference type="Proteomes" id="UP000000305"/>
    </source>
</evidence>
<name>E9GPF5_DAPPU</name>